<gene>
    <name evidence="10" type="ORF">KIPB_001779</name>
</gene>
<evidence type="ECO:0000256" key="1">
    <source>
        <dbReference type="ARBA" id="ARBA00004651"/>
    </source>
</evidence>
<feature type="compositionally biased region" description="Basic and acidic residues" evidence="7">
    <location>
        <begin position="573"/>
        <end position="589"/>
    </location>
</feature>
<evidence type="ECO:0000256" key="5">
    <source>
        <dbReference type="ARBA" id="ARBA00022989"/>
    </source>
</evidence>
<name>A0A9K3CR31_9EUKA</name>
<dbReference type="Gene3D" id="1.20.1250.20">
    <property type="entry name" value="MFS general substrate transporter like domains"/>
    <property type="match status" value="1"/>
</dbReference>
<evidence type="ECO:0000256" key="2">
    <source>
        <dbReference type="ARBA" id="ARBA00022448"/>
    </source>
</evidence>
<comment type="subcellular location">
    <subcellularLocation>
        <location evidence="1">Cell membrane</location>
        <topology evidence="1">Multi-pass membrane protein</topology>
    </subcellularLocation>
</comment>
<dbReference type="GO" id="GO:0022857">
    <property type="term" value="F:transmembrane transporter activity"/>
    <property type="evidence" value="ECO:0007669"/>
    <property type="project" value="InterPro"/>
</dbReference>
<keyword evidence="11" id="KW-1185">Reference proteome</keyword>
<feature type="compositionally biased region" description="Basic and acidic residues" evidence="7">
    <location>
        <begin position="503"/>
        <end position="533"/>
    </location>
</feature>
<dbReference type="Pfam" id="PF07690">
    <property type="entry name" value="MFS_1"/>
    <property type="match status" value="1"/>
</dbReference>
<dbReference type="PANTHER" id="PTHR23517:SF13">
    <property type="entry name" value="MAJOR FACILITATOR SUPERFAMILY MFS_1"/>
    <property type="match status" value="1"/>
</dbReference>
<dbReference type="CDD" id="cd06174">
    <property type="entry name" value="MFS"/>
    <property type="match status" value="1"/>
</dbReference>
<comment type="caution">
    <text evidence="10">The sequence shown here is derived from an EMBL/GenBank/DDBJ whole genome shotgun (WGS) entry which is preliminary data.</text>
</comment>
<dbReference type="SUPFAM" id="SSF103473">
    <property type="entry name" value="MFS general substrate transporter"/>
    <property type="match status" value="1"/>
</dbReference>
<keyword evidence="4 8" id="KW-0812">Transmembrane</keyword>
<feature type="transmembrane region" description="Helical" evidence="8">
    <location>
        <begin position="52"/>
        <end position="74"/>
    </location>
</feature>
<dbReference type="InterPro" id="IPR001958">
    <property type="entry name" value="Tet-R_TetA/multi-R_MdtG-like"/>
</dbReference>
<feature type="domain" description="Major facilitator superfamily (MFS) profile" evidence="9">
    <location>
        <begin position="53"/>
        <end position="488"/>
    </location>
</feature>
<evidence type="ECO:0000256" key="7">
    <source>
        <dbReference type="SAM" id="MobiDB-lite"/>
    </source>
</evidence>
<dbReference type="AlphaFoldDB" id="A0A9K3CR31"/>
<keyword evidence="5 8" id="KW-1133">Transmembrane helix</keyword>
<dbReference type="GO" id="GO:0005886">
    <property type="term" value="C:plasma membrane"/>
    <property type="evidence" value="ECO:0007669"/>
    <property type="project" value="UniProtKB-SubCell"/>
</dbReference>
<evidence type="ECO:0000256" key="6">
    <source>
        <dbReference type="ARBA" id="ARBA00023136"/>
    </source>
</evidence>
<dbReference type="InterPro" id="IPR050171">
    <property type="entry name" value="MFS_Transporters"/>
</dbReference>
<feature type="transmembrane region" description="Helical" evidence="8">
    <location>
        <begin position="207"/>
        <end position="230"/>
    </location>
</feature>
<feature type="region of interest" description="Disordered" evidence="7">
    <location>
        <begin position="489"/>
        <end position="596"/>
    </location>
</feature>
<reference evidence="10 11" key="1">
    <citation type="journal article" date="2018" name="PLoS ONE">
        <title>The draft genome of Kipferlia bialata reveals reductive genome evolution in fornicate parasites.</title>
        <authorList>
            <person name="Tanifuji G."/>
            <person name="Takabayashi S."/>
            <person name="Kume K."/>
            <person name="Takagi M."/>
            <person name="Nakayama T."/>
            <person name="Kamikawa R."/>
            <person name="Inagaki Y."/>
            <person name="Hashimoto T."/>
        </authorList>
    </citation>
    <scope>NUCLEOTIDE SEQUENCE [LARGE SCALE GENOMIC DNA]</scope>
    <source>
        <strain evidence="10">NY0173</strain>
    </source>
</reference>
<dbReference type="OrthoDB" id="440553at2759"/>
<evidence type="ECO:0000313" key="10">
    <source>
        <dbReference type="EMBL" id="GIQ80902.1"/>
    </source>
</evidence>
<keyword evidence="2" id="KW-0813">Transport</keyword>
<evidence type="ECO:0000313" key="11">
    <source>
        <dbReference type="Proteomes" id="UP000265618"/>
    </source>
</evidence>
<feature type="transmembrane region" description="Helical" evidence="8">
    <location>
        <begin position="343"/>
        <end position="362"/>
    </location>
</feature>
<evidence type="ECO:0000256" key="3">
    <source>
        <dbReference type="ARBA" id="ARBA00022475"/>
    </source>
</evidence>
<protein>
    <submittedName>
        <fullName evidence="10">Tetracycline resistance protein, TetA/multidrug resistance protein MdtG</fullName>
    </submittedName>
</protein>
<proteinExistence type="predicted"/>
<feature type="transmembrane region" description="Helical" evidence="8">
    <location>
        <begin position="119"/>
        <end position="137"/>
    </location>
</feature>
<dbReference type="PANTHER" id="PTHR23517">
    <property type="entry name" value="RESISTANCE PROTEIN MDTM, PUTATIVE-RELATED-RELATED"/>
    <property type="match status" value="1"/>
</dbReference>
<evidence type="ECO:0000256" key="4">
    <source>
        <dbReference type="ARBA" id="ARBA00022692"/>
    </source>
</evidence>
<accession>A0A9K3CR31</accession>
<dbReference type="PRINTS" id="PR01035">
    <property type="entry name" value="TCRTETA"/>
</dbReference>
<dbReference type="EMBL" id="BDIP01000265">
    <property type="protein sequence ID" value="GIQ80902.1"/>
    <property type="molecule type" value="Genomic_DNA"/>
</dbReference>
<organism evidence="10 11">
    <name type="scientific">Kipferlia bialata</name>
    <dbReference type="NCBI Taxonomy" id="797122"/>
    <lineage>
        <taxon>Eukaryota</taxon>
        <taxon>Metamonada</taxon>
        <taxon>Carpediemonas-like organisms</taxon>
        <taxon>Kipferlia</taxon>
    </lineage>
</organism>
<dbReference type="InterPro" id="IPR011701">
    <property type="entry name" value="MFS"/>
</dbReference>
<feature type="transmembrane region" description="Helical" evidence="8">
    <location>
        <begin position="307"/>
        <end position="331"/>
    </location>
</feature>
<evidence type="ECO:0000259" key="9">
    <source>
        <dbReference type="PROSITE" id="PS50850"/>
    </source>
</evidence>
<feature type="transmembrane region" description="Helical" evidence="8">
    <location>
        <begin position="463"/>
        <end position="483"/>
    </location>
</feature>
<keyword evidence="6 8" id="KW-0472">Membrane</keyword>
<evidence type="ECO:0000256" key="8">
    <source>
        <dbReference type="SAM" id="Phobius"/>
    </source>
</evidence>
<dbReference type="InterPro" id="IPR020846">
    <property type="entry name" value="MFS_dom"/>
</dbReference>
<feature type="transmembrane region" description="Helical" evidence="8">
    <location>
        <begin position="433"/>
        <end position="457"/>
    </location>
</feature>
<dbReference type="InterPro" id="IPR036259">
    <property type="entry name" value="MFS_trans_sf"/>
</dbReference>
<sequence>MDGVKVERASIELEVGNAARRLLLHHLLLTVIDSSIASYAPPRQAVTEGCRLHYHWSLFALLLTSLSFGLPVFSMKAYIMGVSEKALLWGGALGVYSLAQFTLAPVVGRLSDTKGRVPVIRLCLLVSILGCLAQAWAPNVIGMYLTRIITGAGASVSGVLKASVIDVCPLRLRHRVTARIGLCTSVGAIAGPLVGMVTGNRYEGNDLWLCSMIPLSMYILCLSLSVPLLMESSPKAVMQRLFIVLQRLENRGYTANVSQSEIALKNRLWGILKEKRRRHRDKQMGQSVYSASSIYTSATGIISRHPALVPLGVSCLLNSLTFTGVIATVYHLFELKLAEIQNLIGLTLVVMIVGVLLGAVASSRVVKISTPARVASVGLVTLSTGVVMLGLPTTDQATLILCGALLCGVGTGVSSPMYNAIYSMQGEEDERGLVLGMYGTVKGLGSALAPVIAGILFDIMEGGTVLYVFLSVANITAACLLRYTSASKAVPSDCPDSILSMEKQPEREREGVASEREKGGKKVSDCVEVRVSSEAEEEEEGRQMSNPSGAARNRGYPPHLWSPSRHTSGKGPAKRESADVDTTLHEREAVPPVIEV</sequence>
<feature type="transmembrane region" description="Helical" evidence="8">
    <location>
        <begin position="86"/>
        <end position="107"/>
    </location>
</feature>
<feature type="transmembrane region" description="Helical" evidence="8">
    <location>
        <begin position="176"/>
        <end position="195"/>
    </location>
</feature>
<feature type="transmembrane region" description="Helical" evidence="8">
    <location>
        <begin position="143"/>
        <end position="164"/>
    </location>
</feature>
<dbReference type="Proteomes" id="UP000265618">
    <property type="component" value="Unassembled WGS sequence"/>
</dbReference>
<feature type="transmembrane region" description="Helical" evidence="8">
    <location>
        <begin position="397"/>
        <end position="421"/>
    </location>
</feature>
<dbReference type="PROSITE" id="PS50850">
    <property type="entry name" value="MFS"/>
    <property type="match status" value="1"/>
</dbReference>
<keyword evidence="3" id="KW-1003">Cell membrane</keyword>
<feature type="transmembrane region" description="Helical" evidence="8">
    <location>
        <begin position="374"/>
        <end position="391"/>
    </location>
</feature>